<proteinExistence type="inferred from homology"/>
<sequence length="235" mass="26081">MTLTPLDYNPPTEPRLTVIHEDRDMIVVNKPGGLLSVPGRTPELLDSVLSRVREIHPGAQAVHRLDLGTSGVLVVATRRKAEAILRQQFQDRLTRKVYLARVTGVMTEDSGQVDLPLICDWPNRPRQMVCHDTGKPALTDYSVLERAQESTLVLLRPHTGRSHQLRVHMASLGHPIIGDNLYGDARQGDRLHLHASQLGLHHPYSGEWIMFHAPCDFAPHVAPIALEAPASPSET</sequence>
<evidence type="ECO:0000313" key="11">
    <source>
        <dbReference type="EMBL" id="SFJ57375.1"/>
    </source>
</evidence>
<comment type="catalytic activity">
    <reaction evidence="5">
        <text>uridine(32) in tRNA = pseudouridine(32) in tRNA</text>
        <dbReference type="Rhea" id="RHEA:42544"/>
        <dbReference type="Rhea" id="RHEA-COMP:10107"/>
        <dbReference type="Rhea" id="RHEA-COMP:10108"/>
        <dbReference type="ChEBI" id="CHEBI:65314"/>
        <dbReference type="ChEBI" id="CHEBI:65315"/>
        <dbReference type="EC" id="5.4.99.28"/>
    </reaction>
</comment>
<keyword evidence="3" id="KW-0819">tRNA processing</keyword>
<organism evidence="11 12">
    <name type="scientific">Desulfomicrobium apsheronum</name>
    <dbReference type="NCBI Taxonomy" id="52560"/>
    <lineage>
        <taxon>Bacteria</taxon>
        <taxon>Pseudomonadati</taxon>
        <taxon>Thermodesulfobacteriota</taxon>
        <taxon>Desulfovibrionia</taxon>
        <taxon>Desulfovibrionales</taxon>
        <taxon>Desulfomicrobiaceae</taxon>
        <taxon>Desulfomicrobium</taxon>
    </lineage>
</organism>
<dbReference type="InterPro" id="IPR006224">
    <property type="entry name" value="PsdUridine_synth_RluA-like_CS"/>
</dbReference>
<dbReference type="GO" id="GO:0003723">
    <property type="term" value="F:RNA binding"/>
    <property type="evidence" value="ECO:0007669"/>
    <property type="project" value="InterPro"/>
</dbReference>
<protein>
    <recommendedName>
        <fullName evidence="9">Pseudouridine synthase</fullName>
        <ecNumber evidence="9">5.4.99.-</ecNumber>
    </recommendedName>
</protein>
<comment type="function">
    <text evidence="7">Dual specificity enzyme that catalyzes the synthesis of pseudouridine from uracil-746 in 23S ribosomal RNA and from uracil-32 in the anticodon stem and loop of transfer RNAs.</text>
</comment>
<evidence type="ECO:0000256" key="3">
    <source>
        <dbReference type="ARBA" id="ARBA00022694"/>
    </source>
</evidence>
<evidence type="ECO:0000256" key="9">
    <source>
        <dbReference type="RuleBase" id="RU362028"/>
    </source>
</evidence>
<keyword evidence="12" id="KW-1185">Reference proteome</keyword>
<dbReference type="GO" id="GO:0160151">
    <property type="term" value="F:tRNA pseudouridine(32) synthase activity"/>
    <property type="evidence" value="ECO:0007669"/>
    <property type="project" value="UniProtKB-EC"/>
</dbReference>
<dbReference type="PANTHER" id="PTHR21600">
    <property type="entry name" value="MITOCHONDRIAL RNA PSEUDOURIDINE SYNTHASE"/>
    <property type="match status" value="1"/>
</dbReference>
<dbReference type="InterPro" id="IPR006225">
    <property type="entry name" value="PsdUridine_synth_RluC/D"/>
</dbReference>
<evidence type="ECO:0000256" key="2">
    <source>
        <dbReference type="ARBA" id="ARBA00022552"/>
    </source>
</evidence>
<feature type="active site" evidence="8">
    <location>
        <position position="66"/>
    </location>
</feature>
<evidence type="ECO:0000256" key="7">
    <source>
        <dbReference type="ARBA" id="ARBA00037305"/>
    </source>
</evidence>
<evidence type="ECO:0000256" key="6">
    <source>
        <dbReference type="ARBA" id="ARBA00036916"/>
    </source>
</evidence>
<dbReference type="InterPro" id="IPR006145">
    <property type="entry name" value="PsdUridine_synth_RsuA/RluA"/>
</dbReference>
<dbReference type="InterPro" id="IPR020103">
    <property type="entry name" value="PsdUridine_synth_cat_dom_sf"/>
</dbReference>
<evidence type="ECO:0000313" key="12">
    <source>
        <dbReference type="Proteomes" id="UP000198635"/>
    </source>
</evidence>
<dbReference type="EMBL" id="FORX01000004">
    <property type="protein sequence ID" value="SFJ57375.1"/>
    <property type="molecule type" value="Genomic_DNA"/>
</dbReference>
<dbReference type="NCBIfam" id="TIGR00005">
    <property type="entry name" value="rluA_subfam"/>
    <property type="match status" value="1"/>
</dbReference>
<dbReference type="Proteomes" id="UP000198635">
    <property type="component" value="Unassembled WGS sequence"/>
</dbReference>
<gene>
    <name evidence="11" type="ORF">SAMN04488082_104142</name>
</gene>
<dbReference type="Gene3D" id="3.30.2350.10">
    <property type="entry name" value="Pseudouridine synthase"/>
    <property type="match status" value="1"/>
</dbReference>
<keyword evidence="4 9" id="KW-0413">Isomerase</keyword>
<name>A0A1I3SF64_9BACT</name>
<dbReference type="PANTHER" id="PTHR21600:SF91">
    <property type="entry name" value="DUAL-SPECIFICITY RNA PSEUDOURIDINE SYNTHASE RLUA"/>
    <property type="match status" value="1"/>
</dbReference>
<dbReference type="AlphaFoldDB" id="A0A1I3SF64"/>
<dbReference type="CDD" id="cd02869">
    <property type="entry name" value="PseudoU_synth_RluA_like"/>
    <property type="match status" value="1"/>
</dbReference>
<accession>A0A1I3SF64</accession>
<evidence type="ECO:0000256" key="1">
    <source>
        <dbReference type="ARBA" id="ARBA00010876"/>
    </source>
</evidence>
<comment type="function">
    <text evidence="9">Responsible for synthesis of pseudouridine from uracil.</text>
</comment>
<evidence type="ECO:0000256" key="5">
    <source>
        <dbReference type="ARBA" id="ARBA00036184"/>
    </source>
</evidence>
<dbReference type="SUPFAM" id="SSF55120">
    <property type="entry name" value="Pseudouridine synthase"/>
    <property type="match status" value="1"/>
</dbReference>
<dbReference type="RefSeq" id="WP_092373251.1">
    <property type="nucleotide sequence ID" value="NZ_FORX01000004.1"/>
</dbReference>
<dbReference type="InterPro" id="IPR050188">
    <property type="entry name" value="RluA_PseudoU_synthase"/>
</dbReference>
<comment type="similarity">
    <text evidence="1 9">Belongs to the pseudouridine synthase RluA family.</text>
</comment>
<dbReference type="EC" id="5.4.99.-" evidence="9"/>
<dbReference type="GO" id="GO:0000455">
    <property type="term" value="P:enzyme-directed rRNA pseudouridine synthesis"/>
    <property type="evidence" value="ECO:0007669"/>
    <property type="project" value="TreeGrafter"/>
</dbReference>
<evidence type="ECO:0000256" key="4">
    <source>
        <dbReference type="ARBA" id="ARBA00023235"/>
    </source>
</evidence>
<comment type="catalytic activity">
    <reaction evidence="6">
        <text>uridine(746) in 23S rRNA = pseudouridine(746) in 23S rRNA</text>
        <dbReference type="Rhea" id="RHEA:42548"/>
        <dbReference type="Rhea" id="RHEA-COMP:10109"/>
        <dbReference type="Rhea" id="RHEA-COMP:10110"/>
        <dbReference type="ChEBI" id="CHEBI:65314"/>
        <dbReference type="ChEBI" id="CHEBI:65315"/>
        <dbReference type="EC" id="5.4.99.29"/>
    </reaction>
</comment>
<reference evidence="12" key="1">
    <citation type="submission" date="2016-10" db="EMBL/GenBank/DDBJ databases">
        <authorList>
            <person name="Varghese N."/>
            <person name="Submissions S."/>
        </authorList>
    </citation>
    <scope>NUCLEOTIDE SEQUENCE [LARGE SCALE GENOMIC DNA]</scope>
    <source>
        <strain evidence="12">DSM 5918</strain>
    </source>
</reference>
<dbReference type="Pfam" id="PF00849">
    <property type="entry name" value="PseudoU_synth_2"/>
    <property type="match status" value="1"/>
</dbReference>
<evidence type="ECO:0000256" key="8">
    <source>
        <dbReference type="PIRSR" id="PIRSR606225-1"/>
    </source>
</evidence>
<keyword evidence="2" id="KW-0698">rRNA processing</keyword>
<dbReference type="PROSITE" id="PS01129">
    <property type="entry name" value="PSI_RLU"/>
    <property type="match status" value="1"/>
</dbReference>
<evidence type="ECO:0000259" key="10">
    <source>
        <dbReference type="Pfam" id="PF00849"/>
    </source>
</evidence>
<dbReference type="STRING" id="52560.SAMN04488082_104142"/>
<feature type="domain" description="Pseudouridine synthase RsuA/RluA-like" evidence="10">
    <location>
        <begin position="24"/>
        <end position="171"/>
    </location>
</feature>
<dbReference type="GO" id="GO:0160142">
    <property type="term" value="F:23S rRNA pseudouridine(746) synthase activity"/>
    <property type="evidence" value="ECO:0007669"/>
    <property type="project" value="UniProtKB-EC"/>
</dbReference>
<dbReference type="OrthoDB" id="128480at2"/>
<dbReference type="GO" id="GO:0008033">
    <property type="term" value="P:tRNA processing"/>
    <property type="evidence" value="ECO:0007669"/>
    <property type="project" value="UniProtKB-KW"/>
</dbReference>
<comment type="catalytic activity">
    <reaction evidence="9">
        <text>a uridine in RNA = a pseudouridine in RNA</text>
        <dbReference type="Rhea" id="RHEA:48348"/>
        <dbReference type="Rhea" id="RHEA-COMP:12068"/>
        <dbReference type="Rhea" id="RHEA-COMP:12069"/>
        <dbReference type="ChEBI" id="CHEBI:65314"/>
        <dbReference type="ChEBI" id="CHEBI:65315"/>
    </reaction>
</comment>